<dbReference type="RefSeq" id="WP_092491674.1">
    <property type="nucleotide sequence ID" value="NZ_FNKD01000001.1"/>
</dbReference>
<evidence type="ECO:0008006" key="5">
    <source>
        <dbReference type="Google" id="ProtNLM"/>
    </source>
</evidence>
<evidence type="ECO:0000313" key="3">
    <source>
        <dbReference type="EMBL" id="SDQ18064.1"/>
    </source>
</evidence>
<dbReference type="InterPro" id="IPR053749">
    <property type="entry name" value="TA_system-associated_sf"/>
</dbReference>
<organism evidence="3 4">
    <name type="scientific">Virgibacillus salinus</name>
    <dbReference type="NCBI Taxonomy" id="553311"/>
    <lineage>
        <taxon>Bacteria</taxon>
        <taxon>Bacillati</taxon>
        <taxon>Bacillota</taxon>
        <taxon>Bacilli</taxon>
        <taxon>Bacillales</taxon>
        <taxon>Bacillaceae</taxon>
        <taxon>Virgibacillus</taxon>
    </lineage>
</organism>
<feature type="region of interest" description="Disordered" evidence="1">
    <location>
        <begin position="58"/>
        <end position="82"/>
    </location>
</feature>
<keyword evidence="4" id="KW-1185">Reference proteome</keyword>
<reference evidence="3 4" key="1">
    <citation type="submission" date="2016-10" db="EMBL/GenBank/DDBJ databases">
        <authorList>
            <person name="de Groot N.N."/>
        </authorList>
    </citation>
    <scope>NUCLEOTIDE SEQUENCE [LARGE SCALE GENOMIC DNA]</scope>
    <source>
        <strain evidence="3 4">CGMCC 1.10449</strain>
    </source>
</reference>
<evidence type="ECO:0000313" key="4">
    <source>
        <dbReference type="Proteomes" id="UP000199444"/>
    </source>
</evidence>
<evidence type="ECO:0000256" key="1">
    <source>
        <dbReference type="SAM" id="MobiDB-lite"/>
    </source>
</evidence>
<gene>
    <name evidence="3" type="ORF">SAMN05216231_0826</name>
</gene>
<name>A0A1H0YSB5_9BACI</name>
<keyword evidence="2" id="KW-0732">Signal</keyword>
<feature type="signal peptide" evidence="2">
    <location>
        <begin position="1"/>
        <end position="21"/>
    </location>
</feature>
<dbReference type="PROSITE" id="PS51257">
    <property type="entry name" value="PROKAR_LIPOPROTEIN"/>
    <property type="match status" value="1"/>
</dbReference>
<dbReference type="EMBL" id="FNKD01000001">
    <property type="protein sequence ID" value="SDQ18064.1"/>
    <property type="molecule type" value="Genomic_DNA"/>
</dbReference>
<dbReference type="Proteomes" id="UP000199444">
    <property type="component" value="Unassembled WGS sequence"/>
</dbReference>
<feature type="chain" id="PRO_5038333276" description="IseA DL-endopeptidase inhibitor" evidence="2">
    <location>
        <begin position="22"/>
        <end position="216"/>
    </location>
</feature>
<protein>
    <recommendedName>
        <fullName evidence="5">IseA DL-endopeptidase inhibitor</fullName>
    </recommendedName>
</protein>
<evidence type="ECO:0000256" key="2">
    <source>
        <dbReference type="SAM" id="SignalP"/>
    </source>
</evidence>
<dbReference type="Gene3D" id="3.10.450.420">
    <property type="match status" value="1"/>
</dbReference>
<accession>A0A1H0YSB5</accession>
<feature type="region of interest" description="Disordered" evidence="1">
    <location>
        <begin position="21"/>
        <end position="40"/>
    </location>
</feature>
<proteinExistence type="predicted"/>
<feature type="compositionally biased region" description="Low complexity" evidence="1">
    <location>
        <begin position="61"/>
        <end position="78"/>
    </location>
</feature>
<sequence>MKHILMVSLTITLLISGCGTAEENSSGTEKSPESHQHSLNASKAVKSTALLHVNSAGDNISETSKNNSSENENTNKNGSNKEETFLKILTNYNNMFERIKSDVDYDNFNEEYVGYKFKTIKTKEQLYNQFTDIMTTDMAQTIWSGFVKEGDGSLYLIPRDLYPMFNKDNPYTIEKSNEATYKLVQKHKSELHGIFDMEFVFTKLEGQWKINEISFN</sequence>
<dbReference type="AlphaFoldDB" id="A0A1H0YSB5"/>